<proteinExistence type="predicted"/>
<dbReference type="EMBL" id="JAUSUO010000006">
    <property type="protein sequence ID" value="MDQ0343692.1"/>
    <property type="molecule type" value="Genomic_DNA"/>
</dbReference>
<keyword evidence="3" id="KW-1185">Reference proteome</keyword>
<evidence type="ECO:0000256" key="1">
    <source>
        <dbReference type="SAM" id="Phobius"/>
    </source>
</evidence>
<accession>A0ABU0D5K7</accession>
<name>A0ABU0D5K7_9BACI</name>
<keyword evidence="1" id="KW-1133">Transmembrane helix</keyword>
<gene>
    <name evidence="2" type="ORF">J2S14_002527</name>
</gene>
<reference evidence="2 3" key="1">
    <citation type="submission" date="2023-07" db="EMBL/GenBank/DDBJ databases">
        <title>Genomic Encyclopedia of Type Strains, Phase IV (KMG-IV): sequencing the most valuable type-strain genomes for metagenomic binning, comparative biology and taxonomic classification.</title>
        <authorList>
            <person name="Goeker M."/>
        </authorList>
    </citation>
    <scope>NUCLEOTIDE SEQUENCE [LARGE SCALE GENOMIC DNA]</scope>
    <source>
        <strain evidence="2 3">DSM 27848</strain>
    </source>
</reference>
<feature type="transmembrane region" description="Helical" evidence="1">
    <location>
        <begin position="34"/>
        <end position="54"/>
    </location>
</feature>
<sequence>MHPIMRHRGRRVEIRDCHGRVHRGVVDGFSSGGVFLRSAFSVVFIPFFAIVFFFPF</sequence>
<keyword evidence="1" id="KW-0812">Transmembrane</keyword>
<organism evidence="2 3">
    <name type="scientific">Lederbergia wuyishanensis</name>
    <dbReference type="NCBI Taxonomy" id="1347903"/>
    <lineage>
        <taxon>Bacteria</taxon>
        <taxon>Bacillati</taxon>
        <taxon>Bacillota</taxon>
        <taxon>Bacilli</taxon>
        <taxon>Bacillales</taxon>
        <taxon>Bacillaceae</taxon>
        <taxon>Lederbergia</taxon>
    </lineage>
</organism>
<evidence type="ECO:0000313" key="3">
    <source>
        <dbReference type="Proteomes" id="UP001232343"/>
    </source>
</evidence>
<dbReference type="RefSeq" id="WP_244683422.1">
    <property type="nucleotide sequence ID" value="NZ_JALIRM010000017.1"/>
</dbReference>
<evidence type="ECO:0000313" key="2">
    <source>
        <dbReference type="EMBL" id="MDQ0343692.1"/>
    </source>
</evidence>
<protein>
    <recommendedName>
        <fullName evidence="4">Transmembrane protein</fullName>
    </recommendedName>
</protein>
<keyword evidence="1" id="KW-0472">Membrane</keyword>
<evidence type="ECO:0008006" key="4">
    <source>
        <dbReference type="Google" id="ProtNLM"/>
    </source>
</evidence>
<comment type="caution">
    <text evidence="2">The sequence shown here is derived from an EMBL/GenBank/DDBJ whole genome shotgun (WGS) entry which is preliminary data.</text>
</comment>
<dbReference type="Proteomes" id="UP001232343">
    <property type="component" value="Unassembled WGS sequence"/>
</dbReference>